<keyword evidence="1" id="KW-0812">Transmembrane</keyword>
<accession>A0A847RUA2</accession>
<proteinExistence type="predicted"/>
<dbReference type="AlphaFoldDB" id="A0A847RUA2"/>
<comment type="caution">
    <text evidence="2">The sequence shown here is derived from an EMBL/GenBank/DDBJ whole genome shotgun (WGS) entry which is preliminary data.</text>
</comment>
<dbReference type="EMBL" id="JABAIA010000002">
    <property type="protein sequence ID" value="NLR66466.1"/>
    <property type="molecule type" value="Genomic_DNA"/>
</dbReference>
<feature type="transmembrane region" description="Helical" evidence="1">
    <location>
        <begin position="85"/>
        <end position="110"/>
    </location>
</feature>
<dbReference type="Proteomes" id="UP000570474">
    <property type="component" value="Unassembled WGS sequence"/>
</dbReference>
<feature type="transmembrane region" description="Helical" evidence="1">
    <location>
        <begin position="122"/>
        <end position="142"/>
    </location>
</feature>
<dbReference type="RefSeq" id="WP_168872391.1">
    <property type="nucleotide sequence ID" value="NZ_JABAIA010000002.1"/>
</dbReference>
<feature type="transmembrane region" description="Helical" evidence="1">
    <location>
        <begin position="44"/>
        <end position="65"/>
    </location>
</feature>
<reference evidence="2 3" key="1">
    <citation type="submission" date="2020-04" db="EMBL/GenBank/DDBJ databases">
        <authorList>
            <person name="Yin C."/>
        </authorList>
    </citation>
    <scope>NUCLEOTIDE SEQUENCE [LARGE SCALE GENOMIC DNA]</scope>
    <source>
        <strain evidence="2 3">Ae27</strain>
    </source>
</reference>
<evidence type="ECO:0000313" key="3">
    <source>
        <dbReference type="Proteomes" id="UP000570474"/>
    </source>
</evidence>
<protein>
    <recommendedName>
        <fullName evidence="4">Cytochrome B</fullName>
    </recommendedName>
</protein>
<evidence type="ECO:0008006" key="4">
    <source>
        <dbReference type="Google" id="ProtNLM"/>
    </source>
</evidence>
<organism evidence="2 3">
    <name type="scientific">Chitinophaga varians</name>
    <dbReference type="NCBI Taxonomy" id="2202339"/>
    <lineage>
        <taxon>Bacteria</taxon>
        <taxon>Pseudomonadati</taxon>
        <taxon>Bacteroidota</taxon>
        <taxon>Chitinophagia</taxon>
        <taxon>Chitinophagales</taxon>
        <taxon>Chitinophagaceae</taxon>
        <taxon>Chitinophaga</taxon>
    </lineage>
</organism>
<evidence type="ECO:0000256" key="1">
    <source>
        <dbReference type="SAM" id="Phobius"/>
    </source>
</evidence>
<sequence length="152" mass="17476">MYQSLTFLHSIIRWLVLVSLIIAICKAAKGYFTNAVFTKGDNAVRHWTATIAHIQLLAGMALYSQSPVIQYFWKHFSTAKETFDLLFFGLIHGLLMFTAIIIVTIGSAMAKRRPTDKDRFRTMLVWYSVALLIIFIAIPWPFSPIANRPYFR</sequence>
<gene>
    <name evidence="2" type="ORF">HGH92_19310</name>
</gene>
<name>A0A847RUA2_9BACT</name>
<keyword evidence="3" id="KW-1185">Reference proteome</keyword>
<evidence type="ECO:0000313" key="2">
    <source>
        <dbReference type="EMBL" id="NLR66466.1"/>
    </source>
</evidence>
<keyword evidence="1" id="KW-0472">Membrane</keyword>
<keyword evidence="1" id="KW-1133">Transmembrane helix</keyword>
<feature type="transmembrane region" description="Helical" evidence="1">
    <location>
        <begin position="12"/>
        <end position="32"/>
    </location>
</feature>